<dbReference type="AlphaFoldDB" id="A0AB34JD72"/>
<sequence length="107" mass="12012">MEKCAAAHGIPSSRTASRCAQLRTSAIKSQQSSGDVMTMAAEQKKRAPVRIEQIMQHQSRQSGEMMKDILDTLKKESQSDLRRKVQRNAQDGWVEDVSGKFLVLHDI</sequence>
<evidence type="ECO:0000313" key="2">
    <source>
        <dbReference type="EMBL" id="KAL1518649.1"/>
    </source>
</evidence>
<keyword evidence="3" id="KW-1185">Reference proteome</keyword>
<feature type="region of interest" description="Disordered" evidence="1">
    <location>
        <begin position="1"/>
        <end position="47"/>
    </location>
</feature>
<proteinExistence type="predicted"/>
<organism evidence="2 3">
    <name type="scientific">Prymnesium parvum</name>
    <name type="common">Toxic golden alga</name>
    <dbReference type="NCBI Taxonomy" id="97485"/>
    <lineage>
        <taxon>Eukaryota</taxon>
        <taxon>Haptista</taxon>
        <taxon>Haptophyta</taxon>
        <taxon>Prymnesiophyceae</taxon>
        <taxon>Prymnesiales</taxon>
        <taxon>Prymnesiaceae</taxon>
        <taxon>Prymnesium</taxon>
    </lineage>
</organism>
<dbReference type="Proteomes" id="UP001515480">
    <property type="component" value="Unassembled WGS sequence"/>
</dbReference>
<reference evidence="2 3" key="1">
    <citation type="journal article" date="2024" name="Science">
        <title>Giant polyketide synthase enzymes in the biosynthesis of giant marine polyether toxins.</title>
        <authorList>
            <person name="Fallon T.R."/>
            <person name="Shende V.V."/>
            <person name="Wierzbicki I.H."/>
            <person name="Pendleton A.L."/>
            <person name="Watervoot N.F."/>
            <person name="Auber R.P."/>
            <person name="Gonzalez D.J."/>
            <person name="Wisecaver J.H."/>
            <person name="Moore B.S."/>
        </authorList>
    </citation>
    <scope>NUCLEOTIDE SEQUENCE [LARGE SCALE GENOMIC DNA]</scope>
    <source>
        <strain evidence="2 3">12B1</strain>
    </source>
</reference>
<protein>
    <submittedName>
        <fullName evidence="2">Uncharacterized protein</fullName>
    </submittedName>
</protein>
<accession>A0AB34JD72</accession>
<evidence type="ECO:0000256" key="1">
    <source>
        <dbReference type="SAM" id="MobiDB-lite"/>
    </source>
</evidence>
<dbReference type="EMBL" id="JBGBPQ010000010">
    <property type="protein sequence ID" value="KAL1518649.1"/>
    <property type="molecule type" value="Genomic_DNA"/>
</dbReference>
<evidence type="ECO:0000313" key="3">
    <source>
        <dbReference type="Proteomes" id="UP001515480"/>
    </source>
</evidence>
<feature type="compositionally biased region" description="Polar residues" evidence="1">
    <location>
        <begin position="12"/>
        <end position="35"/>
    </location>
</feature>
<gene>
    <name evidence="2" type="ORF">AB1Y20_002937</name>
</gene>
<name>A0AB34JD72_PRYPA</name>
<comment type="caution">
    <text evidence="2">The sequence shown here is derived from an EMBL/GenBank/DDBJ whole genome shotgun (WGS) entry which is preliminary data.</text>
</comment>